<reference evidence="5" key="1">
    <citation type="submission" date="2021-01" db="EMBL/GenBank/DDBJ databases">
        <authorList>
            <person name="Corre E."/>
            <person name="Pelletier E."/>
            <person name="Niang G."/>
            <person name="Scheremetjew M."/>
            <person name="Finn R."/>
            <person name="Kale V."/>
            <person name="Holt S."/>
            <person name="Cochrane G."/>
            <person name="Meng A."/>
            <person name="Brown T."/>
            <person name="Cohen L."/>
        </authorList>
    </citation>
    <scope>NUCLEOTIDE SEQUENCE</scope>
    <source>
        <strain evidence="5">CCMP 2712</strain>
    </source>
</reference>
<name>A0A7S4P535_GUITH</name>
<dbReference type="GO" id="GO:0008168">
    <property type="term" value="F:methyltransferase activity"/>
    <property type="evidence" value="ECO:0007669"/>
    <property type="project" value="UniProtKB-KW"/>
</dbReference>
<evidence type="ECO:0000259" key="4">
    <source>
        <dbReference type="Pfam" id="PF08242"/>
    </source>
</evidence>
<dbReference type="PANTHER" id="PTHR44942">
    <property type="entry name" value="METHYLTRANSF_11 DOMAIN-CONTAINING PROTEIN"/>
    <property type="match status" value="1"/>
</dbReference>
<protein>
    <recommendedName>
        <fullName evidence="4">Methyltransferase type 12 domain-containing protein</fullName>
    </recommendedName>
</protein>
<sequence length="332" mass="37070">MLDPKNHIVALNYGNCLADAGMNSQAVDVLQAAVELSDGMDSELFLNLGVAAKRSGMKKLSIDSLRRSLELKPDQVLAKRLMLAQIEDGERSKDQDWYLTEKENAEYARILFDDYAEKFEEELTQQLDYKVPEQIVELLLQNVMNHSSLSSPDQISWNSVLDAGCGSGLVGEAIHEYTDRIFGVDISQEMVKKTRERRCADGQKMYTMVEDQELVAYMRAQGESSFDAIVAADVLCYFGDLVDFFKEARRILATGQCSGWLAFSTEDVVEGKDDGKAARGFCLLNTGRYAHRVNYVSEKLSAAGFSYVSSTSRTLRKSGSQVIKGKIWIART</sequence>
<gene>
    <name evidence="5" type="ORF">GTHE00462_LOCUS28866</name>
</gene>
<dbReference type="Gene3D" id="3.40.50.150">
    <property type="entry name" value="Vaccinia Virus protein VP39"/>
    <property type="match status" value="1"/>
</dbReference>
<dbReference type="InterPro" id="IPR029063">
    <property type="entry name" value="SAM-dependent_MTases_sf"/>
</dbReference>
<dbReference type="InterPro" id="IPR051052">
    <property type="entry name" value="Diverse_substrate_MTase"/>
</dbReference>
<keyword evidence="3" id="KW-0802">TPR repeat</keyword>
<evidence type="ECO:0000256" key="1">
    <source>
        <dbReference type="ARBA" id="ARBA00022603"/>
    </source>
</evidence>
<dbReference type="PANTHER" id="PTHR44942:SF4">
    <property type="entry name" value="METHYLTRANSFERASE TYPE 11 DOMAIN-CONTAINING PROTEIN"/>
    <property type="match status" value="1"/>
</dbReference>
<feature type="repeat" description="TPR" evidence="3">
    <location>
        <begin position="42"/>
        <end position="75"/>
    </location>
</feature>
<dbReference type="CDD" id="cd02440">
    <property type="entry name" value="AdoMet_MTases"/>
    <property type="match status" value="1"/>
</dbReference>
<proteinExistence type="predicted"/>
<feature type="domain" description="Methyltransferase type 12" evidence="4">
    <location>
        <begin position="161"/>
        <end position="255"/>
    </location>
</feature>
<accession>A0A7S4P535</accession>
<dbReference type="InterPro" id="IPR011990">
    <property type="entry name" value="TPR-like_helical_dom_sf"/>
</dbReference>
<evidence type="ECO:0000313" key="5">
    <source>
        <dbReference type="EMBL" id="CAE2323603.1"/>
    </source>
</evidence>
<dbReference type="GO" id="GO:0032259">
    <property type="term" value="P:methylation"/>
    <property type="evidence" value="ECO:0007669"/>
    <property type="project" value="UniProtKB-KW"/>
</dbReference>
<evidence type="ECO:0000256" key="2">
    <source>
        <dbReference type="ARBA" id="ARBA00022679"/>
    </source>
</evidence>
<keyword evidence="1" id="KW-0489">Methyltransferase</keyword>
<dbReference type="AlphaFoldDB" id="A0A7S4P535"/>
<dbReference type="Pfam" id="PF08242">
    <property type="entry name" value="Methyltransf_12"/>
    <property type="match status" value="1"/>
</dbReference>
<dbReference type="Gene3D" id="1.25.40.10">
    <property type="entry name" value="Tetratricopeptide repeat domain"/>
    <property type="match status" value="1"/>
</dbReference>
<dbReference type="InterPro" id="IPR013217">
    <property type="entry name" value="Methyltransf_12"/>
</dbReference>
<dbReference type="InterPro" id="IPR019734">
    <property type="entry name" value="TPR_rpt"/>
</dbReference>
<dbReference type="SUPFAM" id="SSF53335">
    <property type="entry name" value="S-adenosyl-L-methionine-dependent methyltransferases"/>
    <property type="match status" value="1"/>
</dbReference>
<evidence type="ECO:0000256" key="3">
    <source>
        <dbReference type="PROSITE-ProRule" id="PRU00339"/>
    </source>
</evidence>
<dbReference type="EMBL" id="HBKN01036862">
    <property type="protein sequence ID" value="CAE2323603.1"/>
    <property type="molecule type" value="Transcribed_RNA"/>
</dbReference>
<dbReference type="PROSITE" id="PS50005">
    <property type="entry name" value="TPR"/>
    <property type="match status" value="1"/>
</dbReference>
<keyword evidence="2" id="KW-0808">Transferase</keyword>
<organism evidence="5">
    <name type="scientific">Guillardia theta</name>
    <name type="common">Cryptophyte</name>
    <name type="synonym">Cryptomonas phi</name>
    <dbReference type="NCBI Taxonomy" id="55529"/>
    <lineage>
        <taxon>Eukaryota</taxon>
        <taxon>Cryptophyceae</taxon>
        <taxon>Pyrenomonadales</taxon>
        <taxon>Geminigeraceae</taxon>
        <taxon>Guillardia</taxon>
    </lineage>
</organism>
<dbReference type="SUPFAM" id="SSF48452">
    <property type="entry name" value="TPR-like"/>
    <property type="match status" value="1"/>
</dbReference>